<gene>
    <name evidence="2" type="ORF">ACFSBL_05740</name>
</gene>
<name>A0ABD6DIW9_9EURY</name>
<dbReference type="EMBL" id="JBHUDO010000002">
    <property type="protein sequence ID" value="MFD1645179.1"/>
    <property type="molecule type" value="Genomic_DNA"/>
</dbReference>
<evidence type="ECO:0000313" key="2">
    <source>
        <dbReference type="EMBL" id="MFD1645179.1"/>
    </source>
</evidence>
<dbReference type="RefSeq" id="WP_256399310.1">
    <property type="nucleotide sequence ID" value="NZ_JANHJR010000001.1"/>
</dbReference>
<dbReference type="InterPro" id="IPR018720">
    <property type="entry name" value="DUF2249"/>
</dbReference>
<feature type="domain" description="DUF2249" evidence="1">
    <location>
        <begin position="9"/>
        <end position="73"/>
    </location>
</feature>
<keyword evidence="3" id="KW-1185">Reference proteome</keyword>
<dbReference type="AlphaFoldDB" id="A0ABD6DIW9"/>
<protein>
    <submittedName>
        <fullName evidence="2">DUF2249 domain-containing protein</fullName>
    </submittedName>
</protein>
<dbReference type="Pfam" id="PF10006">
    <property type="entry name" value="DUF2249"/>
    <property type="match status" value="1"/>
</dbReference>
<accession>A0ABD6DIW9</accession>
<proteinExistence type="predicted"/>
<reference evidence="2 3" key="1">
    <citation type="journal article" date="2019" name="Int. J. Syst. Evol. Microbiol.">
        <title>The Global Catalogue of Microorganisms (GCM) 10K type strain sequencing project: providing services to taxonomists for standard genome sequencing and annotation.</title>
        <authorList>
            <consortium name="The Broad Institute Genomics Platform"/>
            <consortium name="The Broad Institute Genome Sequencing Center for Infectious Disease"/>
            <person name="Wu L."/>
            <person name="Ma J."/>
        </authorList>
    </citation>
    <scope>NUCLEOTIDE SEQUENCE [LARGE SCALE GENOMIC DNA]</scope>
    <source>
        <strain evidence="2 3">CGMCC 1.10390</strain>
    </source>
</reference>
<organism evidence="2 3">
    <name type="scientific">Haloarchaeobius litoreus</name>
    <dbReference type="NCBI Taxonomy" id="755306"/>
    <lineage>
        <taxon>Archaea</taxon>
        <taxon>Methanobacteriati</taxon>
        <taxon>Methanobacteriota</taxon>
        <taxon>Stenosarchaea group</taxon>
        <taxon>Halobacteria</taxon>
        <taxon>Halobacteriales</taxon>
        <taxon>Halorubellaceae</taxon>
        <taxon>Haloarchaeobius</taxon>
    </lineage>
</organism>
<comment type="caution">
    <text evidence="2">The sequence shown here is derived from an EMBL/GenBank/DDBJ whole genome shotgun (WGS) entry which is preliminary data.</text>
</comment>
<evidence type="ECO:0000313" key="3">
    <source>
        <dbReference type="Proteomes" id="UP001597034"/>
    </source>
</evidence>
<sequence>MHTDEPTQVLDVRDVDGEPFGHIDDALAELSAGERLLLVNGFEPVPLYDVLERRGYDYETEQVAPDEWHVTIEAV</sequence>
<evidence type="ECO:0000259" key="1">
    <source>
        <dbReference type="Pfam" id="PF10006"/>
    </source>
</evidence>
<dbReference type="Proteomes" id="UP001597034">
    <property type="component" value="Unassembled WGS sequence"/>
</dbReference>